<sequence>MNVGFHICCYLLAVVVVPAYQWLIAPLKSF</sequence>
<feature type="transmembrane region" description="Helical" evidence="1">
    <location>
        <begin position="7"/>
        <end position="25"/>
    </location>
</feature>
<evidence type="ECO:0000313" key="2">
    <source>
        <dbReference type="EMBL" id="JAD48433.1"/>
    </source>
</evidence>
<dbReference type="EMBL" id="GBRH01249462">
    <property type="protein sequence ID" value="JAD48433.1"/>
    <property type="molecule type" value="Transcribed_RNA"/>
</dbReference>
<keyword evidence="1" id="KW-0472">Membrane</keyword>
<accession>A0A0A9AEU4</accession>
<reference evidence="2" key="2">
    <citation type="journal article" date="2015" name="Data Brief">
        <title>Shoot transcriptome of the giant reed, Arundo donax.</title>
        <authorList>
            <person name="Barrero R.A."/>
            <person name="Guerrero F.D."/>
            <person name="Moolhuijzen P."/>
            <person name="Goolsby J.A."/>
            <person name="Tidwell J."/>
            <person name="Bellgard S.E."/>
            <person name="Bellgard M.I."/>
        </authorList>
    </citation>
    <scope>NUCLEOTIDE SEQUENCE</scope>
    <source>
        <tissue evidence="2">Shoot tissue taken approximately 20 cm above the soil surface</tissue>
    </source>
</reference>
<name>A0A0A9AEU4_ARUDO</name>
<organism evidence="2">
    <name type="scientific">Arundo donax</name>
    <name type="common">Giant reed</name>
    <name type="synonym">Donax arundinaceus</name>
    <dbReference type="NCBI Taxonomy" id="35708"/>
    <lineage>
        <taxon>Eukaryota</taxon>
        <taxon>Viridiplantae</taxon>
        <taxon>Streptophyta</taxon>
        <taxon>Embryophyta</taxon>
        <taxon>Tracheophyta</taxon>
        <taxon>Spermatophyta</taxon>
        <taxon>Magnoliopsida</taxon>
        <taxon>Liliopsida</taxon>
        <taxon>Poales</taxon>
        <taxon>Poaceae</taxon>
        <taxon>PACMAD clade</taxon>
        <taxon>Arundinoideae</taxon>
        <taxon>Arundineae</taxon>
        <taxon>Arundo</taxon>
    </lineage>
</organism>
<reference evidence="2" key="1">
    <citation type="submission" date="2014-09" db="EMBL/GenBank/DDBJ databases">
        <authorList>
            <person name="Magalhaes I.L.F."/>
            <person name="Oliveira U."/>
            <person name="Santos F.R."/>
            <person name="Vidigal T.H.D.A."/>
            <person name="Brescovit A.D."/>
            <person name="Santos A.J."/>
        </authorList>
    </citation>
    <scope>NUCLEOTIDE SEQUENCE</scope>
    <source>
        <tissue evidence="2">Shoot tissue taken approximately 20 cm above the soil surface</tissue>
    </source>
</reference>
<keyword evidence="1" id="KW-0812">Transmembrane</keyword>
<dbReference type="AlphaFoldDB" id="A0A0A9AEU4"/>
<keyword evidence="1" id="KW-1133">Transmembrane helix</keyword>
<proteinExistence type="predicted"/>
<protein>
    <submittedName>
        <fullName evidence="2">Uncharacterized protein</fullName>
    </submittedName>
</protein>
<evidence type="ECO:0000256" key="1">
    <source>
        <dbReference type="SAM" id="Phobius"/>
    </source>
</evidence>